<dbReference type="GO" id="GO:0005789">
    <property type="term" value="C:endoplasmic reticulum membrane"/>
    <property type="evidence" value="ECO:0007669"/>
    <property type="project" value="TreeGrafter"/>
</dbReference>
<dbReference type="Proteomes" id="UP001163046">
    <property type="component" value="Unassembled WGS sequence"/>
</dbReference>
<dbReference type="OrthoDB" id="1108038at2759"/>
<name>A0A9W9ZNJ9_9CNID</name>
<evidence type="ECO:0000313" key="12">
    <source>
        <dbReference type="Proteomes" id="UP001163046"/>
    </source>
</evidence>
<evidence type="ECO:0000256" key="1">
    <source>
        <dbReference type="ARBA" id="ARBA00000900"/>
    </source>
</evidence>
<gene>
    <name evidence="11" type="primary">MARCH6_1</name>
    <name evidence="11" type="ORF">OS493_018667</name>
</gene>
<evidence type="ECO:0000256" key="10">
    <source>
        <dbReference type="SAM" id="Phobius"/>
    </source>
</evidence>
<dbReference type="PANTHER" id="PTHR13145:SF0">
    <property type="entry name" value="E3 UBIQUITIN-PROTEIN LIGASE MARCHF6"/>
    <property type="match status" value="1"/>
</dbReference>
<keyword evidence="5 11" id="KW-0808">Transferase</keyword>
<keyword evidence="8 10" id="KW-1133">Transmembrane helix</keyword>
<keyword evidence="6 10" id="KW-0812">Transmembrane</keyword>
<reference evidence="11" key="1">
    <citation type="submission" date="2023-01" db="EMBL/GenBank/DDBJ databases">
        <title>Genome assembly of the deep-sea coral Lophelia pertusa.</title>
        <authorList>
            <person name="Herrera S."/>
            <person name="Cordes E."/>
        </authorList>
    </citation>
    <scope>NUCLEOTIDE SEQUENCE</scope>
    <source>
        <strain evidence="11">USNM1676648</strain>
        <tissue evidence="11">Polyp</tissue>
    </source>
</reference>
<evidence type="ECO:0000313" key="11">
    <source>
        <dbReference type="EMBL" id="KAJ7384978.1"/>
    </source>
</evidence>
<comment type="pathway">
    <text evidence="3">Protein modification; protein ubiquitination.</text>
</comment>
<keyword evidence="12" id="KW-1185">Reference proteome</keyword>
<comment type="caution">
    <text evidence="11">The sequence shown here is derived from an EMBL/GenBank/DDBJ whole genome shotgun (WGS) entry which is preliminary data.</text>
</comment>
<keyword evidence="7" id="KW-0833">Ubl conjugation pathway</keyword>
<dbReference type="GO" id="GO:0036503">
    <property type="term" value="P:ERAD pathway"/>
    <property type="evidence" value="ECO:0007669"/>
    <property type="project" value="TreeGrafter"/>
</dbReference>
<sequence>MCSTLRRLCSCSERSSDLVSCGFLRNLNDPDFHPVQEMIRLPVYRHARRFLLSLVVFGTTVLLMMYLPVRLIKWLLPNFLPYNVQLSSEVPVSELSLELLLLQVVLPALLEQGHTRQWLKNVMRGWAVAAAFVLNLRSYLLGDVPLDGAANVYGLHLNNRNNLRNADNVPQVNAAGQNAVQAQPAVVGHAVGDQGGAVLGFHLTSDHPCLLSRFCCLWF</sequence>
<dbReference type="EMBL" id="MU825883">
    <property type="protein sequence ID" value="KAJ7384978.1"/>
    <property type="molecule type" value="Genomic_DNA"/>
</dbReference>
<protein>
    <recommendedName>
        <fullName evidence="4">RING-type E3 ubiquitin transferase</fullName>
        <ecNumber evidence="4">2.3.2.27</ecNumber>
    </recommendedName>
</protein>
<dbReference type="GO" id="GO:0061630">
    <property type="term" value="F:ubiquitin protein ligase activity"/>
    <property type="evidence" value="ECO:0007669"/>
    <property type="project" value="UniProtKB-EC"/>
</dbReference>
<feature type="transmembrane region" description="Helical" evidence="10">
    <location>
        <begin position="50"/>
        <end position="72"/>
    </location>
</feature>
<accession>A0A9W9ZNJ9</accession>
<dbReference type="PANTHER" id="PTHR13145">
    <property type="entry name" value="SSM4 PROTEIN"/>
    <property type="match status" value="1"/>
</dbReference>
<comment type="subcellular location">
    <subcellularLocation>
        <location evidence="2">Membrane</location>
        <topology evidence="2">Multi-pass membrane protein</topology>
    </subcellularLocation>
</comment>
<comment type="catalytic activity">
    <reaction evidence="1">
        <text>S-ubiquitinyl-[E2 ubiquitin-conjugating enzyme]-L-cysteine + [acceptor protein]-L-lysine = [E2 ubiquitin-conjugating enzyme]-L-cysteine + N(6)-ubiquitinyl-[acceptor protein]-L-lysine.</text>
        <dbReference type="EC" id="2.3.2.27"/>
    </reaction>
</comment>
<evidence type="ECO:0000256" key="6">
    <source>
        <dbReference type="ARBA" id="ARBA00022692"/>
    </source>
</evidence>
<evidence type="ECO:0000256" key="4">
    <source>
        <dbReference type="ARBA" id="ARBA00012483"/>
    </source>
</evidence>
<evidence type="ECO:0000256" key="8">
    <source>
        <dbReference type="ARBA" id="ARBA00022989"/>
    </source>
</evidence>
<organism evidence="11 12">
    <name type="scientific">Desmophyllum pertusum</name>
    <dbReference type="NCBI Taxonomy" id="174260"/>
    <lineage>
        <taxon>Eukaryota</taxon>
        <taxon>Metazoa</taxon>
        <taxon>Cnidaria</taxon>
        <taxon>Anthozoa</taxon>
        <taxon>Hexacorallia</taxon>
        <taxon>Scleractinia</taxon>
        <taxon>Caryophylliina</taxon>
        <taxon>Caryophylliidae</taxon>
        <taxon>Desmophyllum</taxon>
    </lineage>
</organism>
<evidence type="ECO:0000256" key="3">
    <source>
        <dbReference type="ARBA" id="ARBA00004906"/>
    </source>
</evidence>
<proteinExistence type="predicted"/>
<evidence type="ECO:0000256" key="5">
    <source>
        <dbReference type="ARBA" id="ARBA00022679"/>
    </source>
</evidence>
<evidence type="ECO:0000256" key="2">
    <source>
        <dbReference type="ARBA" id="ARBA00004141"/>
    </source>
</evidence>
<evidence type="ECO:0000256" key="9">
    <source>
        <dbReference type="ARBA" id="ARBA00023136"/>
    </source>
</evidence>
<keyword evidence="9 10" id="KW-0472">Membrane</keyword>
<dbReference type="AlphaFoldDB" id="A0A9W9ZNJ9"/>
<keyword evidence="11" id="KW-0012">Acyltransferase</keyword>
<evidence type="ECO:0000256" key="7">
    <source>
        <dbReference type="ARBA" id="ARBA00022786"/>
    </source>
</evidence>
<dbReference type="EC" id="2.3.2.27" evidence="4"/>